<keyword evidence="8" id="KW-1185">Reference proteome</keyword>
<evidence type="ECO:0000259" key="5">
    <source>
        <dbReference type="Pfam" id="PF00905"/>
    </source>
</evidence>
<dbReference type="SUPFAM" id="SSF56601">
    <property type="entry name" value="beta-lactamase/transpeptidase-like"/>
    <property type="match status" value="1"/>
</dbReference>
<evidence type="ECO:0000256" key="4">
    <source>
        <dbReference type="SAM" id="Phobius"/>
    </source>
</evidence>
<dbReference type="GO" id="GO:0005886">
    <property type="term" value="C:plasma membrane"/>
    <property type="evidence" value="ECO:0007669"/>
    <property type="project" value="TreeGrafter"/>
</dbReference>
<protein>
    <submittedName>
        <fullName evidence="7">Peptidoglycan glycosyltransferase</fullName>
    </submittedName>
</protein>
<reference evidence="7 8" key="1">
    <citation type="submission" date="2018-05" db="EMBL/GenBank/DDBJ databases">
        <title>Coraliomargarita sinensis sp. nov., isolated from a marine solar saltern.</title>
        <authorList>
            <person name="Zhou L.Y."/>
        </authorList>
    </citation>
    <scope>NUCLEOTIDE SEQUENCE [LARGE SCALE GENOMIC DNA]</scope>
    <source>
        <strain evidence="7 8">WN38</strain>
    </source>
</reference>
<dbReference type="RefSeq" id="WP_110130248.1">
    <property type="nucleotide sequence ID" value="NZ_QHJQ01000002.1"/>
</dbReference>
<accession>A0A317ZM42</accession>
<evidence type="ECO:0000256" key="2">
    <source>
        <dbReference type="ARBA" id="ARBA00022645"/>
    </source>
</evidence>
<dbReference type="Gene3D" id="3.40.710.10">
    <property type="entry name" value="DD-peptidase/beta-lactamase superfamily"/>
    <property type="match status" value="1"/>
</dbReference>
<organism evidence="7 8">
    <name type="scientific">Coraliomargarita sinensis</name>
    <dbReference type="NCBI Taxonomy" id="2174842"/>
    <lineage>
        <taxon>Bacteria</taxon>
        <taxon>Pseudomonadati</taxon>
        <taxon>Verrucomicrobiota</taxon>
        <taxon>Opitutia</taxon>
        <taxon>Puniceicoccales</taxon>
        <taxon>Coraliomargaritaceae</taxon>
        <taxon>Coraliomargarita</taxon>
    </lineage>
</organism>
<dbReference type="Pfam" id="PF03717">
    <property type="entry name" value="PBP_dimer"/>
    <property type="match status" value="1"/>
</dbReference>
<keyword evidence="2" id="KW-0378">Hydrolase</keyword>
<dbReference type="Pfam" id="PF00905">
    <property type="entry name" value="Transpeptidase"/>
    <property type="match status" value="1"/>
</dbReference>
<dbReference type="Proteomes" id="UP000247099">
    <property type="component" value="Unassembled WGS sequence"/>
</dbReference>
<comment type="caution">
    <text evidence="7">The sequence shown here is derived from an EMBL/GenBank/DDBJ whole genome shotgun (WGS) entry which is preliminary data.</text>
</comment>
<gene>
    <name evidence="7" type="ORF">DDZ13_04620</name>
</gene>
<dbReference type="PANTHER" id="PTHR30627:SF1">
    <property type="entry name" value="PEPTIDOGLYCAN D,D-TRANSPEPTIDASE FTSI"/>
    <property type="match status" value="1"/>
</dbReference>
<keyword evidence="7" id="KW-0808">Transferase</keyword>
<evidence type="ECO:0000256" key="3">
    <source>
        <dbReference type="ARBA" id="ARBA00023136"/>
    </source>
</evidence>
<feature type="domain" description="Penicillin-binding protein transpeptidase" evidence="5">
    <location>
        <begin position="257"/>
        <end position="570"/>
    </location>
</feature>
<sequence>MSKAFVSSARSTIVSLLVAFAFCVLLGRLFYLHIWEQDDLMAHVEGNRKTFNLIEAQRGNIVDTRGNLLAVTRTSYNIGVDPQSVRESDREKLPELARLIGKPLQEIEAAFDTKVRMGGESSKEARLIRWAPLLKEANEATNEAVAQLNIRGIYSNESHSRAYPAGKLAAHVLGYVNKEETAVTGVERFFDYYLRGQDGWRESERDGRRRELAQFRDREVEPSNGLNVELTIDQMVQHIVETEITKVAQEYQPEGISVIVSEPSTGAVLAMANYPTYDPNEFYNTKKYPIASQRNRALTDAFEPGSTFKIVPAAAVLNEGIVDPTDVFQTGHARVSYKGRTLRLPSDHHHYDSLSMHEVVVKSSNRGAAHLGLLLGEGRLHDYAAAFGFGEKTGFDLGGEISGTLHDVAAWDGLTITRLPMGHAVSATPMQVHSAMSVIANDGILMEPMLTKRIFDNEGADVIRFSPKAKRRVISGEVAEVVSQMLADVVGENGTARRAAIKNYAVAGKTGTTQKIVDGRYSNRHHVASFSGFFPADRPQLVITVVVDEPKLNGVGYGGSVAAPAFRNIAEACIAYLGIRPSRTGESFLALQPSIYDRSRRLTN</sequence>
<keyword evidence="2" id="KW-0121">Carboxypeptidase</keyword>
<dbReference type="Gene3D" id="3.30.450.330">
    <property type="match status" value="1"/>
</dbReference>
<feature type="transmembrane region" description="Helical" evidence="4">
    <location>
        <begin position="12"/>
        <end position="31"/>
    </location>
</feature>
<dbReference type="SUPFAM" id="SSF56519">
    <property type="entry name" value="Penicillin binding protein dimerisation domain"/>
    <property type="match status" value="1"/>
</dbReference>
<name>A0A317ZM42_9BACT</name>
<dbReference type="InterPro" id="IPR036138">
    <property type="entry name" value="PBP_dimer_sf"/>
</dbReference>
<evidence type="ECO:0000259" key="6">
    <source>
        <dbReference type="Pfam" id="PF03717"/>
    </source>
</evidence>
<dbReference type="GO" id="GO:0071555">
    <property type="term" value="P:cell wall organization"/>
    <property type="evidence" value="ECO:0007669"/>
    <property type="project" value="TreeGrafter"/>
</dbReference>
<keyword evidence="3 4" id="KW-0472">Membrane</keyword>
<comment type="subcellular location">
    <subcellularLocation>
        <location evidence="1">Membrane</location>
    </subcellularLocation>
</comment>
<feature type="domain" description="Penicillin-binding protein dimerisation" evidence="6">
    <location>
        <begin position="54"/>
        <end position="210"/>
    </location>
</feature>
<evidence type="ECO:0000313" key="8">
    <source>
        <dbReference type="Proteomes" id="UP000247099"/>
    </source>
</evidence>
<dbReference type="FunCoup" id="A0A317ZM42">
    <property type="interactions" value="171"/>
</dbReference>
<dbReference type="InParanoid" id="A0A317ZM42"/>
<dbReference type="AlphaFoldDB" id="A0A317ZM42"/>
<dbReference type="GO" id="GO:0004180">
    <property type="term" value="F:carboxypeptidase activity"/>
    <property type="evidence" value="ECO:0007669"/>
    <property type="project" value="UniProtKB-KW"/>
</dbReference>
<dbReference type="GO" id="GO:0008658">
    <property type="term" value="F:penicillin binding"/>
    <property type="evidence" value="ECO:0007669"/>
    <property type="project" value="InterPro"/>
</dbReference>
<keyword evidence="2" id="KW-0645">Protease</keyword>
<dbReference type="OrthoDB" id="9770103at2"/>
<dbReference type="InterPro" id="IPR050515">
    <property type="entry name" value="Beta-lactam/transpept"/>
</dbReference>
<dbReference type="EMBL" id="QHJQ01000002">
    <property type="protein sequence ID" value="PXA05247.1"/>
    <property type="molecule type" value="Genomic_DNA"/>
</dbReference>
<keyword evidence="4" id="KW-1133">Transmembrane helix</keyword>
<evidence type="ECO:0000313" key="7">
    <source>
        <dbReference type="EMBL" id="PXA05247.1"/>
    </source>
</evidence>
<proteinExistence type="predicted"/>
<dbReference type="InterPro" id="IPR001460">
    <property type="entry name" value="PCN-bd_Tpept"/>
</dbReference>
<dbReference type="Gene3D" id="3.90.1310.10">
    <property type="entry name" value="Penicillin-binding protein 2a (Domain 2)"/>
    <property type="match status" value="1"/>
</dbReference>
<evidence type="ECO:0000256" key="1">
    <source>
        <dbReference type="ARBA" id="ARBA00004370"/>
    </source>
</evidence>
<dbReference type="GO" id="GO:0016740">
    <property type="term" value="F:transferase activity"/>
    <property type="evidence" value="ECO:0007669"/>
    <property type="project" value="UniProtKB-KW"/>
</dbReference>
<dbReference type="InterPro" id="IPR005311">
    <property type="entry name" value="PBP_dimer"/>
</dbReference>
<keyword evidence="4" id="KW-0812">Transmembrane</keyword>
<dbReference type="InterPro" id="IPR012338">
    <property type="entry name" value="Beta-lactam/transpept-like"/>
</dbReference>
<dbReference type="PANTHER" id="PTHR30627">
    <property type="entry name" value="PEPTIDOGLYCAN D,D-TRANSPEPTIDASE"/>
    <property type="match status" value="1"/>
</dbReference>